<organism evidence="2 3">
    <name type="scientific">Kitasatospora viridis</name>
    <dbReference type="NCBI Taxonomy" id="281105"/>
    <lineage>
        <taxon>Bacteria</taxon>
        <taxon>Bacillati</taxon>
        <taxon>Actinomycetota</taxon>
        <taxon>Actinomycetes</taxon>
        <taxon>Kitasatosporales</taxon>
        <taxon>Streptomycetaceae</taxon>
        <taxon>Kitasatospora</taxon>
    </lineage>
</organism>
<evidence type="ECO:0000256" key="1">
    <source>
        <dbReference type="SAM" id="SignalP"/>
    </source>
</evidence>
<dbReference type="RefSeq" id="WP_145909107.1">
    <property type="nucleotide sequence ID" value="NZ_BAAAMZ010000010.1"/>
</dbReference>
<feature type="signal peptide" evidence="1">
    <location>
        <begin position="1"/>
        <end position="30"/>
    </location>
</feature>
<dbReference type="EMBL" id="VIWT01000002">
    <property type="protein sequence ID" value="TWF91529.1"/>
    <property type="molecule type" value="Genomic_DNA"/>
</dbReference>
<evidence type="ECO:0000313" key="2">
    <source>
        <dbReference type="EMBL" id="TWF91529.1"/>
    </source>
</evidence>
<name>A0A561TWQ3_9ACTN</name>
<dbReference type="AlphaFoldDB" id="A0A561TWQ3"/>
<accession>A0A561TWQ3</accession>
<feature type="chain" id="PRO_5022221855" description="Tachylectin" evidence="1">
    <location>
        <begin position="31"/>
        <end position="314"/>
    </location>
</feature>
<keyword evidence="1" id="KW-0732">Signal</keyword>
<protein>
    <recommendedName>
        <fullName evidence="4">Tachylectin</fullName>
    </recommendedName>
</protein>
<sequence>MKLHYKFRQVLFTAAALVIGGVLVAGPATAADLPTGDSTATTPQTLPIAASAADGSAAKFSTFAELSPGGNNVNLWAGNQSWMRIGGPATGIFAQDGILFDAAPHTGEVSYYSGSLHTWVPVGGPVAQLAVDGQGHLFALTPNRDAVLEWQSGTKWVKIGGPATSITGGSAGLLVSTPGTGGVVRYAGSGWTWIGGPGAEFTEDSTGHVYGLNPARTAVTEWTGGTGWKTIGGPATSITGGTAGLVATAPGSGDLVRYTGSGWTKIGGPAAQIAETGDGWVVALTPNKSAVVGWKPGMTSWAKLGGPAEQIAAS</sequence>
<evidence type="ECO:0008006" key="4">
    <source>
        <dbReference type="Google" id="ProtNLM"/>
    </source>
</evidence>
<gene>
    <name evidence="2" type="ORF">FHX73_12644</name>
</gene>
<dbReference type="OrthoDB" id="3679112at2"/>
<evidence type="ECO:0000313" key="3">
    <source>
        <dbReference type="Proteomes" id="UP000317940"/>
    </source>
</evidence>
<reference evidence="2 3" key="1">
    <citation type="submission" date="2019-06" db="EMBL/GenBank/DDBJ databases">
        <title>Sequencing the genomes of 1000 actinobacteria strains.</title>
        <authorList>
            <person name="Klenk H.-P."/>
        </authorList>
    </citation>
    <scope>NUCLEOTIDE SEQUENCE [LARGE SCALE GENOMIC DNA]</scope>
    <source>
        <strain evidence="2 3">DSM 44826</strain>
    </source>
</reference>
<keyword evidence="3" id="KW-1185">Reference proteome</keyword>
<proteinExistence type="predicted"/>
<comment type="caution">
    <text evidence="2">The sequence shown here is derived from an EMBL/GenBank/DDBJ whole genome shotgun (WGS) entry which is preliminary data.</text>
</comment>
<dbReference type="Proteomes" id="UP000317940">
    <property type="component" value="Unassembled WGS sequence"/>
</dbReference>